<protein>
    <submittedName>
        <fullName evidence="1">Uncharacterized protein</fullName>
    </submittedName>
</protein>
<evidence type="ECO:0000313" key="1">
    <source>
        <dbReference type="EMBL" id="PFG30211.1"/>
    </source>
</evidence>
<evidence type="ECO:0000313" key="2">
    <source>
        <dbReference type="Proteomes" id="UP000221369"/>
    </source>
</evidence>
<dbReference type="AlphaFoldDB" id="A0A2A9DV36"/>
<comment type="caution">
    <text evidence="1">The sequence shown here is derived from an EMBL/GenBank/DDBJ whole genome shotgun (WGS) entry which is preliminary data.</text>
</comment>
<reference evidence="1 2" key="1">
    <citation type="submission" date="2017-10" db="EMBL/GenBank/DDBJ databases">
        <title>Sequencing the genomes of 1000 actinobacteria strains.</title>
        <authorList>
            <person name="Klenk H.-P."/>
        </authorList>
    </citation>
    <scope>NUCLEOTIDE SEQUENCE [LARGE SCALE GENOMIC DNA]</scope>
    <source>
        <strain evidence="1 2">DSM 21798</strain>
    </source>
</reference>
<keyword evidence="2" id="KW-1185">Reference proteome</keyword>
<name>A0A2A9DV36_9MICO</name>
<gene>
    <name evidence="1" type="ORF">ATJ78_1136</name>
</gene>
<sequence>MHACDMLDTYELPDALYGSGIKPAALHRPVGSSLLGAIADVA</sequence>
<dbReference type="Proteomes" id="UP000221369">
    <property type="component" value="Unassembled WGS sequence"/>
</dbReference>
<organism evidence="1 2">
    <name type="scientific">Paramicrobacterium agarici</name>
    <dbReference type="NCBI Taxonomy" id="630514"/>
    <lineage>
        <taxon>Bacteria</taxon>
        <taxon>Bacillati</taxon>
        <taxon>Actinomycetota</taxon>
        <taxon>Actinomycetes</taxon>
        <taxon>Micrococcales</taxon>
        <taxon>Microbacteriaceae</taxon>
        <taxon>Paramicrobacterium</taxon>
    </lineage>
</organism>
<accession>A0A2A9DV36</accession>
<dbReference type="EMBL" id="PDJE01000001">
    <property type="protein sequence ID" value="PFG30211.1"/>
    <property type="molecule type" value="Genomic_DNA"/>
</dbReference>
<proteinExistence type="predicted"/>